<dbReference type="SMART" id="SM00823">
    <property type="entry name" value="PKS_PP"/>
    <property type="match status" value="1"/>
</dbReference>
<dbReference type="InterPro" id="IPR036736">
    <property type="entry name" value="ACP-like_sf"/>
</dbReference>
<dbReference type="Gene3D" id="1.10.1200.10">
    <property type="entry name" value="ACP-like"/>
    <property type="match status" value="1"/>
</dbReference>
<dbReference type="InterPro" id="IPR020806">
    <property type="entry name" value="PKS_PP-bd"/>
</dbReference>
<evidence type="ECO:0000313" key="5">
    <source>
        <dbReference type="Proteomes" id="UP000466345"/>
    </source>
</evidence>
<dbReference type="Pfam" id="PF00550">
    <property type="entry name" value="PP-binding"/>
    <property type="match status" value="1"/>
</dbReference>
<keyword evidence="1" id="KW-0596">Phosphopantetheine</keyword>
<reference evidence="4 5" key="1">
    <citation type="submission" date="2019-10" db="EMBL/GenBank/DDBJ databases">
        <title>Streptomyces smaragdinus sp. nov. and Streptomyces fabii sp. nov., isolated from the gut of fungus growing-termite Macrotermes natalensis.</title>
        <authorList>
            <person name="Schwitalla J."/>
            <person name="Benndorf R."/>
            <person name="Martin K."/>
            <person name="De Beer W."/>
            <person name="Kaster A.-K."/>
            <person name="Vollmers J."/>
            <person name="Poulsen M."/>
            <person name="Beemelmanns C."/>
        </authorList>
    </citation>
    <scope>NUCLEOTIDE SEQUENCE [LARGE SCALE GENOMIC DNA]</scope>
    <source>
        <strain evidence="4 5">RB5</strain>
    </source>
</reference>
<feature type="domain" description="Carrier" evidence="3">
    <location>
        <begin position="2"/>
        <end position="79"/>
    </location>
</feature>
<evidence type="ECO:0000259" key="3">
    <source>
        <dbReference type="PROSITE" id="PS50075"/>
    </source>
</evidence>
<evidence type="ECO:0000313" key="4">
    <source>
        <dbReference type="EMBL" id="MQY12857.1"/>
    </source>
</evidence>
<dbReference type="GO" id="GO:0017000">
    <property type="term" value="P:antibiotic biosynthetic process"/>
    <property type="evidence" value="ECO:0007669"/>
    <property type="project" value="UniProtKB-ARBA"/>
</dbReference>
<dbReference type="Proteomes" id="UP000466345">
    <property type="component" value="Unassembled WGS sequence"/>
</dbReference>
<dbReference type="RefSeq" id="WP_194292935.1">
    <property type="nucleotide sequence ID" value="NZ_WEGJ01000009.1"/>
</dbReference>
<dbReference type="AlphaFoldDB" id="A0A7K0CH96"/>
<evidence type="ECO:0000256" key="2">
    <source>
        <dbReference type="ARBA" id="ARBA00022553"/>
    </source>
</evidence>
<evidence type="ECO:0000256" key="1">
    <source>
        <dbReference type="ARBA" id="ARBA00022450"/>
    </source>
</evidence>
<gene>
    <name evidence="4" type="ORF">SRB5_29960</name>
</gene>
<accession>A0A7K0CH96</accession>
<proteinExistence type="predicted"/>
<dbReference type="SUPFAM" id="SSF47336">
    <property type="entry name" value="ACP-like"/>
    <property type="match status" value="1"/>
</dbReference>
<comment type="caution">
    <text evidence="4">The sequence shown here is derived from an EMBL/GenBank/DDBJ whole genome shotgun (WGS) entry which is preliminary data.</text>
</comment>
<keyword evidence="2" id="KW-0597">Phosphoprotein</keyword>
<dbReference type="PROSITE" id="PS50075">
    <property type="entry name" value="CARRIER"/>
    <property type="match status" value="1"/>
</dbReference>
<dbReference type="EMBL" id="WEGJ01000009">
    <property type="protein sequence ID" value="MQY12857.1"/>
    <property type="molecule type" value="Genomic_DNA"/>
</dbReference>
<keyword evidence="5" id="KW-1185">Reference proteome</keyword>
<dbReference type="PANTHER" id="PTHR44845">
    <property type="entry name" value="CARRIER DOMAIN-CONTAINING PROTEIN"/>
    <property type="match status" value="1"/>
</dbReference>
<name>A0A7K0CH96_9ACTN</name>
<dbReference type="InterPro" id="IPR009081">
    <property type="entry name" value="PP-bd_ACP"/>
</dbReference>
<dbReference type="GO" id="GO:0031177">
    <property type="term" value="F:phosphopantetheine binding"/>
    <property type="evidence" value="ECO:0007669"/>
    <property type="project" value="InterPro"/>
</dbReference>
<sequence length="102" mass="11226">MNEQESVAREMTAIWCEVLDLGADEMDPDESLFEVGGTSLQAVKLMTRIQEAFGVELELTVVFAEGSVARLTELVEADLLAELDALEPAEVERLLREEAQNG</sequence>
<protein>
    <recommendedName>
        <fullName evidence="3">Carrier domain-containing protein</fullName>
    </recommendedName>
</protein>
<dbReference type="PANTHER" id="PTHR44845:SF6">
    <property type="entry name" value="BETA-ALANINE-ACTIVATING ENZYME"/>
    <property type="match status" value="1"/>
</dbReference>
<organism evidence="4 5">
    <name type="scientific">Streptomyces smaragdinus</name>
    <dbReference type="NCBI Taxonomy" id="2585196"/>
    <lineage>
        <taxon>Bacteria</taxon>
        <taxon>Bacillati</taxon>
        <taxon>Actinomycetota</taxon>
        <taxon>Actinomycetes</taxon>
        <taxon>Kitasatosporales</taxon>
        <taxon>Streptomycetaceae</taxon>
        <taxon>Streptomyces</taxon>
    </lineage>
</organism>